<reference evidence="1 2" key="1">
    <citation type="submission" date="2015-09" db="EMBL/GenBank/DDBJ databases">
        <title>Trachymyrmex zeteki WGS genome.</title>
        <authorList>
            <person name="Nygaard S."/>
            <person name="Hu H."/>
            <person name="Boomsma J."/>
            <person name="Zhang G."/>
        </authorList>
    </citation>
    <scope>NUCLEOTIDE SEQUENCE [LARGE SCALE GENOMIC DNA]</scope>
    <source>
        <strain evidence="1">Tzet28-1</strain>
        <tissue evidence="1">Whole body</tissue>
    </source>
</reference>
<feature type="non-terminal residue" evidence="1">
    <location>
        <position position="1"/>
    </location>
</feature>
<dbReference type="AlphaFoldDB" id="A0A151WY34"/>
<dbReference type="EMBL" id="KQ982652">
    <property type="protein sequence ID" value="KYQ52783.1"/>
    <property type="molecule type" value="Genomic_DNA"/>
</dbReference>
<organism evidence="1 2">
    <name type="scientific">Mycetomoellerius zeteki</name>
    <dbReference type="NCBI Taxonomy" id="64791"/>
    <lineage>
        <taxon>Eukaryota</taxon>
        <taxon>Metazoa</taxon>
        <taxon>Ecdysozoa</taxon>
        <taxon>Arthropoda</taxon>
        <taxon>Hexapoda</taxon>
        <taxon>Insecta</taxon>
        <taxon>Pterygota</taxon>
        <taxon>Neoptera</taxon>
        <taxon>Endopterygota</taxon>
        <taxon>Hymenoptera</taxon>
        <taxon>Apocrita</taxon>
        <taxon>Aculeata</taxon>
        <taxon>Formicoidea</taxon>
        <taxon>Formicidae</taxon>
        <taxon>Myrmicinae</taxon>
        <taxon>Mycetomoellerius</taxon>
    </lineage>
</organism>
<evidence type="ECO:0000313" key="2">
    <source>
        <dbReference type="Proteomes" id="UP000075809"/>
    </source>
</evidence>
<sequence length="84" mass="9546">HASAFVNSAWRAKLRTGKTNAVRHFCLSDWSRLYPESPPSCPKVERSEISENRADGADYGVHCLQTLQYRYIRRYICAPDGIAS</sequence>
<gene>
    <name evidence="1" type="ORF">ALC60_08072</name>
</gene>
<dbReference type="Proteomes" id="UP000075809">
    <property type="component" value="Unassembled WGS sequence"/>
</dbReference>
<name>A0A151WY34_9HYME</name>
<keyword evidence="2" id="KW-1185">Reference proteome</keyword>
<proteinExistence type="predicted"/>
<accession>A0A151WY34</accession>
<protein>
    <submittedName>
        <fullName evidence="1">Uncharacterized protein</fullName>
    </submittedName>
</protein>
<evidence type="ECO:0000313" key="1">
    <source>
        <dbReference type="EMBL" id="KYQ52783.1"/>
    </source>
</evidence>